<evidence type="ECO:0000256" key="2">
    <source>
        <dbReference type="PIRSR" id="PIRSR018249-2"/>
    </source>
</evidence>
<sequence>MTLKKIERSQRFLKKHLTLFRCPICHLPYQAVQSDSLVCPQGHRLDLNRQGTLYFLRHQVHSEYNRTMLLSRRRILQAGLFNGFLQVIAQKMITSGTTLDVGCGEGTPLHFLEKQAGTAVGFDLSKAGIKLATQQPTTAFFCVADLAQLPFNAQTFQSVLNIFSPSNYQEFSRILAPEGQVIKVIPNSDYLVELRRALFADDARRHYSNQKVQSRFKEKYGQVTTQRVRYQFTVPEAQFADLVVMTPLHWQASTEQIRQLVAQPFSQITVDVTVLVGQYPRTF</sequence>
<keyword evidence="2" id="KW-0949">S-adenosyl-L-methionine</keyword>
<dbReference type="RefSeq" id="WP_057874552.1">
    <property type="nucleotide sequence ID" value="NZ_AYYI01000076.1"/>
</dbReference>
<dbReference type="Pfam" id="PF13649">
    <property type="entry name" value="Methyltransf_25"/>
    <property type="match status" value="1"/>
</dbReference>
<evidence type="ECO:0000313" key="5">
    <source>
        <dbReference type="Proteomes" id="UP000051638"/>
    </source>
</evidence>
<evidence type="ECO:0000256" key="1">
    <source>
        <dbReference type="PIRSR" id="PIRSR018249-1"/>
    </source>
</evidence>
<reference evidence="4 5" key="1">
    <citation type="journal article" date="2015" name="Genome Announc.">
        <title>Expanding the biotechnology potential of lactobacilli through comparative genomics of 213 strains and associated genera.</title>
        <authorList>
            <person name="Sun Z."/>
            <person name="Harris H.M."/>
            <person name="McCann A."/>
            <person name="Guo C."/>
            <person name="Argimon S."/>
            <person name="Zhang W."/>
            <person name="Yang X."/>
            <person name="Jeffery I.B."/>
            <person name="Cooney J.C."/>
            <person name="Kagawa T.F."/>
            <person name="Liu W."/>
            <person name="Song Y."/>
            <person name="Salvetti E."/>
            <person name="Wrobel A."/>
            <person name="Rasinkangas P."/>
            <person name="Parkhill J."/>
            <person name="Rea M.C."/>
            <person name="O'Sullivan O."/>
            <person name="Ritari J."/>
            <person name="Douillard F.P."/>
            <person name="Paul Ross R."/>
            <person name="Yang R."/>
            <person name="Briner A.E."/>
            <person name="Felis G.E."/>
            <person name="de Vos W.M."/>
            <person name="Barrangou R."/>
            <person name="Klaenhammer T.R."/>
            <person name="Caufield P.W."/>
            <person name="Cui Y."/>
            <person name="Zhang H."/>
            <person name="O'Toole P.W."/>
        </authorList>
    </citation>
    <scope>NUCLEOTIDE SEQUENCE [LARGE SCALE GENOMIC DNA]</scope>
    <source>
        <strain evidence="4 5">DSM 20253</strain>
    </source>
</reference>
<dbReference type="STRING" id="1423796.FC24_GL002271"/>
<feature type="binding site" evidence="2">
    <location>
        <position position="81"/>
    </location>
    <ligand>
        <name>S-adenosyl-L-methionine</name>
        <dbReference type="ChEBI" id="CHEBI:59789"/>
    </ligand>
</feature>
<dbReference type="PIRSF" id="PIRSF018249">
    <property type="entry name" value="MyrA_prd"/>
    <property type="match status" value="1"/>
</dbReference>
<comment type="caution">
    <text evidence="4">The sequence shown here is derived from an EMBL/GenBank/DDBJ whole genome shotgun (WGS) entry which is preliminary data.</text>
</comment>
<feature type="binding site" evidence="1">
    <location>
        <position position="25"/>
    </location>
    <ligand>
        <name>Zn(2+)</name>
        <dbReference type="ChEBI" id="CHEBI:29105"/>
    </ligand>
</feature>
<dbReference type="GO" id="GO:0046872">
    <property type="term" value="F:metal ion binding"/>
    <property type="evidence" value="ECO:0007669"/>
    <property type="project" value="UniProtKB-KW"/>
</dbReference>
<dbReference type="EMBL" id="AYYI01000076">
    <property type="protein sequence ID" value="KRM95009.1"/>
    <property type="molecule type" value="Genomic_DNA"/>
</dbReference>
<dbReference type="PANTHER" id="PTHR43460:SF1">
    <property type="entry name" value="METHYLTRANSFERASE TYPE 11 DOMAIN-CONTAINING PROTEIN"/>
    <property type="match status" value="1"/>
</dbReference>
<dbReference type="InterPro" id="IPR041698">
    <property type="entry name" value="Methyltransf_25"/>
</dbReference>
<keyword evidence="4" id="KW-0808">Transferase</keyword>
<dbReference type="OrthoDB" id="5522265at2"/>
<dbReference type="InterPro" id="IPR016718">
    <property type="entry name" value="rRNA_m1G-MeTrfase_A_prd"/>
</dbReference>
<dbReference type="SUPFAM" id="SSF53335">
    <property type="entry name" value="S-adenosyl-L-methionine-dependent methyltransferases"/>
    <property type="match status" value="1"/>
</dbReference>
<dbReference type="PANTHER" id="PTHR43460">
    <property type="entry name" value="METHYLTRANSFERASE"/>
    <property type="match status" value="1"/>
</dbReference>
<keyword evidence="4" id="KW-0489">Methyltransferase</keyword>
<feature type="domain" description="Methyltransferase" evidence="3">
    <location>
        <begin position="99"/>
        <end position="179"/>
    </location>
</feature>
<feature type="binding site" evidence="1">
    <location>
        <position position="22"/>
    </location>
    <ligand>
        <name>Zn(2+)</name>
        <dbReference type="ChEBI" id="CHEBI:29105"/>
    </ligand>
</feature>
<dbReference type="Proteomes" id="UP000051638">
    <property type="component" value="Unassembled WGS sequence"/>
</dbReference>
<evidence type="ECO:0000259" key="3">
    <source>
        <dbReference type="Pfam" id="PF13649"/>
    </source>
</evidence>
<dbReference type="GO" id="GO:0008168">
    <property type="term" value="F:methyltransferase activity"/>
    <property type="evidence" value="ECO:0007669"/>
    <property type="project" value="UniProtKB-KW"/>
</dbReference>
<keyword evidence="1" id="KW-0862">Zinc</keyword>
<dbReference type="AlphaFoldDB" id="A0A0R2CTB0"/>
<accession>A0A0R2CTB0</accession>
<dbReference type="Gene3D" id="3.40.50.150">
    <property type="entry name" value="Vaccinia Virus protein VP39"/>
    <property type="match status" value="1"/>
</dbReference>
<dbReference type="PATRIC" id="fig|1423796.3.peg.2305"/>
<feature type="binding site" evidence="2">
    <location>
        <position position="190"/>
    </location>
    <ligand>
        <name>S-adenosyl-L-methionine</name>
        <dbReference type="ChEBI" id="CHEBI:59789"/>
    </ligand>
</feature>
<protein>
    <submittedName>
        <fullName evidence="4">SAM-dependent methyltransferase</fullName>
    </submittedName>
</protein>
<keyword evidence="1" id="KW-0479">Metal-binding</keyword>
<dbReference type="GO" id="GO:0032259">
    <property type="term" value="P:methylation"/>
    <property type="evidence" value="ECO:0007669"/>
    <property type="project" value="UniProtKB-KW"/>
</dbReference>
<dbReference type="InterPro" id="IPR052939">
    <property type="entry name" value="23S_rRNA_MeTrnsfrase_RlmA"/>
</dbReference>
<feature type="binding site" evidence="2">
    <location>
        <begin position="105"/>
        <end position="106"/>
    </location>
    <ligand>
        <name>S-adenosyl-L-methionine</name>
        <dbReference type="ChEBI" id="CHEBI:59789"/>
    </ligand>
</feature>
<feature type="binding site" evidence="1">
    <location>
        <position position="39"/>
    </location>
    <ligand>
        <name>Zn(2+)</name>
        <dbReference type="ChEBI" id="CHEBI:29105"/>
    </ligand>
</feature>
<proteinExistence type="predicted"/>
<gene>
    <name evidence="4" type="ORF">FC24_GL002271</name>
</gene>
<keyword evidence="5" id="KW-1185">Reference proteome</keyword>
<feature type="binding site" evidence="1">
    <location>
        <position position="43"/>
    </location>
    <ligand>
        <name>Zn(2+)</name>
        <dbReference type="ChEBI" id="CHEBI:29105"/>
    </ligand>
</feature>
<organism evidence="4 5">
    <name type="scientific">Loigolactobacillus rennini DSM 20253</name>
    <dbReference type="NCBI Taxonomy" id="1423796"/>
    <lineage>
        <taxon>Bacteria</taxon>
        <taxon>Bacillati</taxon>
        <taxon>Bacillota</taxon>
        <taxon>Bacilli</taxon>
        <taxon>Lactobacillales</taxon>
        <taxon>Lactobacillaceae</taxon>
        <taxon>Loigolactobacillus</taxon>
    </lineage>
</organism>
<evidence type="ECO:0000313" key="4">
    <source>
        <dbReference type="EMBL" id="KRM95009.1"/>
    </source>
</evidence>
<name>A0A0R2CTB0_9LACO</name>
<dbReference type="InterPro" id="IPR029063">
    <property type="entry name" value="SAM-dependent_MTases_sf"/>
</dbReference>